<dbReference type="RefSeq" id="WP_226953679.1">
    <property type="nucleotide sequence ID" value="NZ_JACDXW010000002.1"/>
</dbReference>
<comment type="caution">
    <text evidence="4">The sequence shown here is derived from an EMBL/GenBank/DDBJ whole genome shotgun (WGS) entry which is preliminary data.</text>
</comment>
<dbReference type="EMBL" id="JACDXW010000002">
    <property type="protein sequence ID" value="MCB5363358.1"/>
    <property type="molecule type" value="Genomic_DNA"/>
</dbReference>
<dbReference type="InterPro" id="IPR004370">
    <property type="entry name" value="4-OT-like_dom"/>
</dbReference>
<dbReference type="PANTHER" id="PTHR35530:SF1">
    <property type="entry name" value="2-HYDROXYMUCONATE TAUTOMERASE"/>
    <property type="match status" value="1"/>
</dbReference>
<evidence type="ECO:0000259" key="3">
    <source>
        <dbReference type="Pfam" id="PF01361"/>
    </source>
</evidence>
<dbReference type="PANTHER" id="PTHR35530">
    <property type="entry name" value="TAUTOMERASE-RELATED"/>
    <property type="match status" value="1"/>
</dbReference>
<proteinExistence type="inferred from homology"/>
<keyword evidence="2" id="KW-0413">Isomerase</keyword>
<dbReference type="Pfam" id="PF01361">
    <property type="entry name" value="Tautomerase"/>
    <property type="match status" value="1"/>
</dbReference>
<sequence>MPFVTITVTQPLSPDQKQQLLLASSDAVVDALKAPLPSVRIVLHELPAGHYLNGGKFDTMAVEYEMDMIEGRSEQLKADVMRELSRAANRVLGVSEEEVRVRMTDFPKTDMGLAFGVSVKAAGR</sequence>
<protein>
    <submittedName>
        <fullName evidence="4">Tautomerase family protein</fullName>
    </submittedName>
</protein>
<evidence type="ECO:0000313" key="5">
    <source>
        <dbReference type="Proteomes" id="UP000776983"/>
    </source>
</evidence>
<organism evidence="4 5">
    <name type="scientific">Mesopusillimonas faecipullorum</name>
    <dbReference type="NCBI Taxonomy" id="2755040"/>
    <lineage>
        <taxon>Bacteria</taxon>
        <taxon>Pseudomonadati</taxon>
        <taxon>Pseudomonadota</taxon>
        <taxon>Betaproteobacteria</taxon>
        <taxon>Burkholderiales</taxon>
        <taxon>Alcaligenaceae</taxon>
        <taxon>Mesopusillimonas</taxon>
    </lineage>
</organism>
<evidence type="ECO:0000256" key="1">
    <source>
        <dbReference type="ARBA" id="ARBA00006723"/>
    </source>
</evidence>
<comment type="similarity">
    <text evidence="1">Belongs to the 4-oxalocrotonate tautomerase family.</text>
</comment>
<feature type="domain" description="4-oxalocrotonate tautomerase-like" evidence="3">
    <location>
        <begin position="2"/>
        <end position="56"/>
    </location>
</feature>
<dbReference type="Proteomes" id="UP000776983">
    <property type="component" value="Unassembled WGS sequence"/>
</dbReference>
<gene>
    <name evidence="4" type="ORF">H0484_06265</name>
</gene>
<dbReference type="Gene3D" id="3.30.429.10">
    <property type="entry name" value="Macrophage Migration Inhibitory Factor"/>
    <property type="match status" value="2"/>
</dbReference>
<evidence type="ECO:0000256" key="2">
    <source>
        <dbReference type="ARBA" id="ARBA00023235"/>
    </source>
</evidence>
<dbReference type="SUPFAM" id="SSF55331">
    <property type="entry name" value="Tautomerase/MIF"/>
    <property type="match status" value="1"/>
</dbReference>
<keyword evidence="5" id="KW-1185">Reference proteome</keyword>
<reference evidence="4 5" key="1">
    <citation type="submission" date="2020-07" db="EMBL/GenBank/DDBJ databases">
        <title>Pusillimonas sp. nov., isolated from poultry manure in Taiwan.</title>
        <authorList>
            <person name="Lin S.-Y."/>
            <person name="Tang Y.-S."/>
            <person name="Young C.-C."/>
        </authorList>
    </citation>
    <scope>NUCLEOTIDE SEQUENCE [LARGE SCALE GENOMIC DNA]</scope>
    <source>
        <strain evidence="4 5">CC-YST705</strain>
    </source>
</reference>
<dbReference type="InterPro" id="IPR014347">
    <property type="entry name" value="Tautomerase/MIF_sf"/>
</dbReference>
<evidence type="ECO:0000313" key="4">
    <source>
        <dbReference type="EMBL" id="MCB5363358.1"/>
    </source>
</evidence>
<name>A0ABS8CBJ5_9BURK</name>
<accession>A0ABS8CBJ5</accession>